<dbReference type="Pfam" id="PF14296">
    <property type="entry name" value="O-ag_pol_Wzy"/>
    <property type="match status" value="1"/>
</dbReference>
<dbReference type="Proteomes" id="UP000183447">
    <property type="component" value="Unassembled WGS sequence"/>
</dbReference>
<keyword evidence="3" id="KW-1185">Reference proteome</keyword>
<keyword evidence="1" id="KW-0812">Transmembrane</keyword>
<feature type="transmembrane region" description="Helical" evidence="1">
    <location>
        <begin position="205"/>
        <end position="225"/>
    </location>
</feature>
<dbReference type="InterPro" id="IPR029468">
    <property type="entry name" value="O-ag_pol_Wzy"/>
</dbReference>
<proteinExistence type="predicted"/>
<keyword evidence="1" id="KW-0472">Membrane</keyword>
<dbReference type="EMBL" id="FPKU01000001">
    <property type="protein sequence ID" value="SFZ83550.1"/>
    <property type="molecule type" value="Genomic_DNA"/>
</dbReference>
<sequence length="297" mass="32217">MLANGVSNYREYVAHFSGSVWGNRVIRAAYSLIAAAAFLCALYGRRPLAAGLVFALWGAAVFILGPRNEVVLPGLIVVAILVARGLLRLPWWGWSAAVVVVLTASSAAALVRWDATELSRLAAASPLAGLGELGWSLRPVVVVLEWIEAGDPLRWGQTYVAPFDRYIGSVLPGWNRVPAAEDMRLMNVLVADRVGTIGFSIVAEAIINFGIWALMPLGFLVGSVVTLAGRLVVSRRAIILALPVLVLLFVHIRQSWATSVAMSMFVFFALLALMIPIAVARYVWPWLMTIWGKNARA</sequence>
<evidence type="ECO:0000256" key="1">
    <source>
        <dbReference type="SAM" id="Phobius"/>
    </source>
</evidence>
<feature type="transmembrane region" description="Helical" evidence="1">
    <location>
        <begin position="94"/>
        <end position="113"/>
    </location>
</feature>
<dbReference type="STRING" id="665118.SAMN02983003_1712"/>
<evidence type="ECO:0000313" key="2">
    <source>
        <dbReference type="EMBL" id="SFZ83550.1"/>
    </source>
</evidence>
<feature type="transmembrane region" description="Helical" evidence="1">
    <location>
        <begin position="262"/>
        <end position="284"/>
    </location>
</feature>
<gene>
    <name evidence="2" type="ORF">SAMN02983003_1712</name>
</gene>
<keyword evidence="1" id="KW-1133">Transmembrane helix</keyword>
<evidence type="ECO:0000313" key="3">
    <source>
        <dbReference type="Proteomes" id="UP000183447"/>
    </source>
</evidence>
<reference evidence="2 3" key="1">
    <citation type="submission" date="2016-11" db="EMBL/GenBank/DDBJ databases">
        <authorList>
            <person name="Jaros S."/>
            <person name="Januszkiewicz K."/>
            <person name="Wedrychowicz H."/>
        </authorList>
    </citation>
    <scope>NUCLEOTIDE SEQUENCE [LARGE SCALE GENOMIC DNA]</scope>
    <source>
        <strain evidence="2 3">ATCC 23634</strain>
    </source>
</reference>
<name>A0A1K2HWT5_9HYPH</name>
<accession>A0A1K2HWT5</accession>
<feature type="transmembrane region" description="Helical" evidence="1">
    <location>
        <begin position="48"/>
        <end position="64"/>
    </location>
</feature>
<feature type="transmembrane region" description="Helical" evidence="1">
    <location>
        <begin position="70"/>
        <end position="87"/>
    </location>
</feature>
<organism evidence="2 3">
    <name type="scientific">Devosia enhydra</name>
    <dbReference type="NCBI Taxonomy" id="665118"/>
    <lineage>
        <taxon>Bacteria</taxon>
        <taxon>Pseudomonadati</taxon>
        <taxon>Pseudomonadota</taxon>
        <taxon>Alphaproteobacteria</taxon>
        <taxon>Hyphomicrobiales</taxon>
        <taxon>Devosiaceae</taxon>
        <taxon>Devosia</taxon>
    </lineage>
</organism>
<feature type="transmembrane region" description="Helical" evidence="1">
    <location>
        <begin position="237"/>
        <end position="256"/>
    </location>
</feature>
<feature type="transmembrane region" description="Helical" evidence="1">
    <location>
        <begin position="25"/>
        <end position="43"/>
    </location>
</feature>
<evidence type="ECO:0008006" key="4">
    <source>
        <dbReference type="Google" id="ProtNLM"/>
    </source>
</evidence>
<protein>
    <recommendedName>
        <fullName evidence="4">Oligosaccharide repeat unit polymerase</fullName>
    </recommendedName>
</protein>
<dbReference type="AlphaFoldDB" id="A0A1K2HWT5"/>